<feature type="compositionally biased region" description="Basic residues" evidence="9">
    <location>
        <begin position="844"/>
        <end position="858"/>
    </location>
</feature>
<dbReference type="InterPro" id="IPR006560">
    <property type="entry name" value="AWS_dom"/>
</dbReference>
<feature type="region of interest" description="Disordered" evidence="9">
    <location>
        <begin position="1184"/>
        <end position="1288"/>
    </location>
</feature>
<comment type="subcellular location">
    <subcellularLocation>
        <location evidence="2">Chromosome</location>
    </subcellularLocation>
    <subcellularLocation>
        <location evidence="1">Nucleus</location>
    </subcellularLocation>
</comment>
<feature type="region of interest" description="Disordered" evidence="9">
    <location>
        <begin position="1611"/>
        <end position="1644"/>
    </location>
</feature>
<evidence type="ECO:0000256" key="8">
    <source>
        <dbReference type="SAM" id="Coils"/>
    </source>
</evidence>
<feature type="compositionally biased region" description="Basic residues" evidence="9">
    <location>
        <begin position="941"/>
        <end position="964"/>
    </location>
</feature>
<accession>T1JZ42</accession>
<protein>
    <recommendedName>
        <fullName evidence="15">Histone-lysine N-methyltransferase</fullName>
    </recommendedName>
</protein>
<feature type="compositionally biased region" description="Polar residues" evidence="9">
    <location>
        <begin position="136"/>
        <end position="146"/>
    </location>
</feature>
<feature type="region of interest" description="Disordered" evidence="9">
    <location>
        <begin position="1556"/>
        <end position="1578"/>
    </location>
</feature>
<dbReference type="HOGENOM" id="CLU_235415_0_0_1"/>
<evidence type="ECO:0000256" key="2">
    <source>
        <dbReference type="ARBA" id="ARBA00004286"/>
    </source>
</evidence>
<dbReference type="Proteomes" id="UP000015104">
    <property type="component" value="Unassembled WGS sequence"/>
</dbReference>
<feature type="compositionally biased region" description="Basic residues" evidence="9">
    <location>
        <begin position="318"/>
        <end position="331"/>
    </location>
</feature>
<feature type="compositionally biased region" description="Basic and acidic residues" evidence="9">
    <location>
        <begin position="370"/>
        <end position="384"/>
    </location>
</feature>
<feature type="compositionally biased region" description="Polar residues" evidence="9">
    <location>
        <begin position="1406"/>
        <end position="1415"/>
    </location>
</feature>
<feature type="region of interest" description="Disordered" evidence="9">
    <location>
        <begin position="941"/>
        <end position="973"/>
    </location>
</feature>
<proteinExistence type="predicted"/>
<feature type="compositionally biased region" description="Basic residues" evidence="9">
    <location>
        <begin position="124"/>
        <end position="135"/>
    </location>
</feature>
<dbReference type="PANTHER" id="PTHR46147:SF3">
    <property type="entry name" value="HISTONE-LYSINE N-METHYLTRANSFERASE ASH1"/>
    <property type="match status" value="1"/>
</dbReference>
<feature type="compositionally biased region" description="Polar residues" evidence="9">
    <location>
        <begin position="243"/>
        <end position="260"/>
    </location>
</feature>
<evidence type="ECO:0000256" key="5">
    <source>
        <dbReference type="ARBA" id="ARBA00022679"/>
    </source>
</evidence>
<dbReference type="EMBL" id="CAEY01001116">
    <property type="status" value="NOT_ANNOTATED_CDS"/>
    <property type="molecule type" value="Genomic_DNA"/>
</dbReference>
<keyword evidence="14" id="KW-1185">Reference proteome</keyword>
<dbReference type="FunFam" id="2.170.270.10:FF:000011">
    <property type="entry name" value="Histone-lysine N-methyltransferase"/>
    <property type="match status" value="1"/>
</dbReference>
<feature type="region of interest" description="Disordered" evidence="9">
    <location>
        <begin position="1486"/>
        <end position="1541"/>
    </location>
</feature>
<feature type="compositionally biased region" description="Basic residues" evidence="9">
    <location>
        <begin position="344"/>
        <end position="355"/>
    </location>
</feature>
<dbReference type="PROSITE" id="PS51215">
    <property type="entry name" value="AWS"/>
    <property type="match status" value="1"/>
</dbReference>
<evidence type="ECO:0000256" key="9">
    <source>
        <dbReference type="SAM" id="MobiDB-lite"/>
    </source>
</evidence>
<dbReference type="Gene3D" id="2.170.270.10">
    <property type="entry name" value="SET domain"/>
    <property type="match status" value="1"/>
</dbReference>
<feature type="compositionally biased region" description="Basic and acidic residues" evidence="9">
    <location>
        <begin position="1382"/>
        <end position="1394"/>
    </location>
</feature>
<evidence type="ECO:0000256" key="7">
    <source>
        <dbReference type="ARBA" id="ARBA00023242"/>
    </source>
</evidence>
<feature type="region of interest" description="Disordered" evidence="9">
    <location>
        <begin position="1359"/>
        <end position="1446"/>
    </location>
</feature>
<feature type="compositionally biased region" description="Low complexity" evidence="9">
    <location>
        <begin position="1395"/>
        <end position="1405"/>
    </location>
</feature>
<feature type="region of interest" description="Disordered" evidence="9">
    <location>
        <begin position="308"/>
        <end position="384"/>
    </location>
</feature>
<feature type="compositionally biased region" description="Polar residues" evidence="9">
    <location>
        <begin position="464"/>
        <end position="481"/>
    </location>
</feature>
<keyword evidence="4" id="KW-0489">Methyltransferase</keyword>
<feature type="domain" description="AWS" evidence="12">
    <location>
        <begin position="1714"/>
        <end position="1765"/>
    </location>
</feature>
<feature type="compositionally biased region" description="Basic and acidic residues" evidence="9">
    <location>
        <begin position="813"/>
        <end position="828"/>
    </location>
</feature>
<feature type="region of interest" description="Disordered" evidence="9">
    <location>
        <begin position="103"/>
        <end position="160"/>
    </location>
</feature>
<evidence type="ECO:0000256" key="4">
    <source>
        <dbReference type="ARBA" id="ARBA00022603"/>
    </source>
</evidence>
<feature type="compositionally biased region" description="Low complexity" evidence="9">
    <location>
        <begin position="108"/>
        <end position="121"/>
    </location>
</feature>
<feature type="compositionally biased region" description="Polar residues" evidence="9">
    <location>
        <begin position="1049"/>
        <end position="1062"/>
    </location>
</feature>
<feature type="region of interest" description="Disordered" evidence="9">
    <location>
        <begin position="1023"/>
        <end position="1172"/>
    </location>
</feature>
<evidence type="ECO:0000259" key="11">
    <source>
        <dbReference type="PROSITE" id="PS50868"/>
    </source>
</evidence>
<feature type="compositionally biased region" description="Low complexity" evidence="9">
    <location>
        <begin position="760"/>
        <end position="798"/>
    </location>
</feature>
<dbReference type="InterPro" id="IPR003616">
    <property type="entry name" value="Post-SET_dom"/>
</dbReference>
<evidence type="ECO:0000313" key="13">
    <source>
        <dbReference type="EnsemblMetazoa" id="tetur03g02610.1"/>
    </source>
</evidence>
<feature type="compositionally biased region" description="Basic and acidic residues" evidence="9">
    <location>
        <begin position="1515"/>
        <end position="1527"/>
    </location>
</feature>
<dbReference type="SMART" id="SM00317">
    <property type="entry name" value="SET"/>
    <property type="match status" value="1"/>
</dbReference>
<feature type="compositionally biased region" description="Polar residues" evidence="9">
    <location>
        <begin position="1098"/>
        <end position="1109"/>
    </location>
</feature>
<dbReference type="GO" id="GO:0032259">
    <property type="term" value="P:methylation"/>
    <property type="evidence" value="ECO:0007669"/>
    <property type="project" value="UniProtKB-KW"/>
</dbReference>
<feature type="compositionally biased region" description="Low complexity" evidence="9">
    <location>
        <begin position="482"/>
        <end position="504"/>
    </location>
</feature>
<dbReference type="Pfam" id="PF00856">
    <property type="entry name" value="SET"/>
    <property type="match status" value="1"/>
</dbReference>
<dbReference type="Pfam" id="PF17907">
    <property type="entry name" value="AWS"/>
    <property type="match status" value="1"/>
</dbReference>
<dbReference type="PANTHER" id="PTHR46147">
    <property type="entry name" value="HISTONE-LYSINE N-METHYLTRANSFERASE ASH1"/>
    <property type="match status" value="1"/>
</dbReference>
<feature type="compositionally biased region" description="Polar residues" evidence="9">
    <location>
        <begin position="1611"/>
        <end position="1620"/>
    </location>
</feature>
<dbReference type="SMART" id="SM00570">
    <property type="entry name" value="AWS"/>
    <property type="match status" value="1"/>
</dbReference>
<keyword evidence="5" id="KW-0808">Transferase</keyword>
<keyword evidence="3" id="KW-0158">Chromosome</keyword>
<evidence type="ECO:0000313" key="14">
    <source>
        <dbReference type="Proteomes" id="UP000015104"/>
    </source>
</evidence>
<feature type="coiled-coil region" evidence="8">
    <location>
        <begin position="1324"/>
        <end position="1354"/>
    </location>
</feature>
<feature type="region of interest" description="Disordered" evidence="9">
    <location>
        <begin position="175"/>
        <end position="280"/>
    </location>
</feature>
<dbReference type="PROSITE" id="PS50868">
    <property type="entry name" value="POST_SET"/>
    <property type="match status" value="1"/>
</dbReference>
<feature type="region of interest" description="Disordered" evidence="9">
    <location>
        <begin position="460"/>
        <end position="504"/>
    </location>
</feature>
<feature type="compositionally biased region" description="Polar residues" evidence="9">
    <location>
        <begin position="1370"/>
        <end position="1380"/>
    </location>
</feature>
<feature type="compositionally biased region" description="Polar residues" evidence="9">
    <location>
        <begin position="1267"/>
        <end position="1276"/>
    </location>
</feature>
<feature type="compositionally biased region" description="Polar residues" evidence="9">
    <location>
        <begin position="859"/>
        <end position="876"/>
    </location>
</feature>
<dbReference type="SUPFAM" id="SSF82199">
    <property type="entry name" value="SET domain"/>
    <property type="match status" value="1"/>
</dbReference>
<keyword evidence="8" id="KW-0175">Coiled coil</keyword>
<feature type="compositionally biased region" description="Basic and acidic residues" evidence="9">
    <location>
        <begin position="217"/>
        <end position="227"/>
    </location>
</feature>
<dbReference type="PROSITE" id="PS50280">
    <property type="entry name" value="SET"/>
    <property type="match status" value="1"/>
</dbReference>
<dbReference type="GO" id="GO:0042800">
    <property type="term" value="F:histone H3K4 methyltransferase activity"/>
    <property type="evidence" value="ECO:0007669"/>
    <property type="project" value="TreeGrafter"/>
</dbReference>
<evidence type="ECO:0000256" key="3">
    <source>
        <dbReference type="ARBA" id="ARBA00022454"/>
    </source>
</evidence>
<feature type="region of interest" description="Disordered" evidence="9">
    <location>
        <begin position="523"/>
        <end position="573"/>
    </location>
</feature>
<evidence type="ECO:0000259" key="10">
    <source>
        <dbReference type="PROSITE" id="PS50280"/>
    </source>
</evidence>
<dbReference type="eggNOG" id="KOG1083">
    <property type="taxonomic scope" value="Eukaryota"/>
</dbReference>
<feature type="compositionally biased region" description="Basic and acidic residues" evidence="9">
    <location>
        <begin position="147"/>
        <end position="156"/>
    </location>
</feature>
<feature type="compositionally biased region" description="Polar residues" evidence="9">
    <location>
        <begin position="1222"/>
        <end position="1239"/>
    </location>
</feature>
<keyword evidence="7" id="KW-0539">Nucleus</keyword>
<feature type="compositionally biased region" description="Low complexity" evidence="9">
    <location>
        <begin position="1032"/>
        <end position="1048"/>
    </location>
</feature>
<feature type="compositionally biased region" description="Polar residues" evidence="9">
    <location>
        <begin position="799"/>
        <end position="812"/>
    </location>
</feature>
<sequence length="1919" mass="210433">MRLNEGHLLTPVKSASTVASAGNGQDSADDINRVIGAHLIALHGAVAVIIHVVTLLRRILVAHLAAVKAVRVVVAQEVIVDHVAQVTVPVGVAFLARVLQEAGSDNDSSSSSSETTKTTSSLGRRSRIRTVKRTHTSAIKSGNSNAVRDHRREHSRQSNNSYVMLNKNHSAINSLHLNPQTPISQPSSVSCESSCYSPSVSVNSPLTAGMTSGSANKKRDPAEERQRLRSYRIPHLQNRDRSSVVSPGSTLNENTGTKLNSSSTIPSSSNHETKKTQPLTSTVAVQVQTDCNELPLAPLLINLKPAKQGSVNSCSAKVKVKPGRVVGKKAKKSSEDPSTDGQKPKNKIRVKKVKKSGANSSTNIGYQEPNRIENNKHLQPTKDDSICANSHLNQINVASTSQSFKSTTSVNNHEKMTTQLQEKCKTLSQNSINQGIKNSTGVNIPVNLPAGPASVSLLREKTSPDSGMQSQGESPNQSLLVNNEAESSSYNKKSSKNSNAISVNNEDNSKIMPIKIKIKVKNTRSKNRVDSKYQVITNDTPSSPVKTGTVESKNVNPNKEKEDQSSNKQITKVNPLPAEMMEPSLMQPMKPSTSELVQLTEMLLNMSSSNLSSNSTSFQTTLTPSSSPASASNNRSQLCKNSTQSFLPIGMSPLFPLNYPLSSPNKTNSKSPVSTGPNTNNDGSSLSTPTSTTTTPFVSQRKEDDFELLVRSIRDSINNQFQADKDDEFELNQQNIIPNSNVWRSPSQIRDNADCDTVGSSPSKSTVPVTSSSLKLSPFSSASTTTTAATTTTTTSSSNLNTIVTSKVATSSRKSDKLQDNLRGKSESLNKPQDLGKCTNGPKAKPRTKGRGRGKNRSKQSSVEDGLTTNQEQSQPIAEELKDKSATIQNSFEETAFSYSSPLLTNSTKCLDEKDGSSVVDDTSCVQQACLPPEFSFIHSSLHRSKNSHSRRKRKHRHKSHHTSSRPDQEKPMAADASYLTAIENLTSFLSFLKISSKEKSLADFKNRPCLFKCMKYLAGHRKRNHNHSSKRNSSSSAATNTSSINTIMNVTSNSVTPGSKTGASGERSSAGKKGKKKSKDSGQNDETIGGNERKRASQATLGESNSGSKAAEERLPLKKRHHRHIETKSEKQSNSGSNNISNQSNNLANCNDHVNNNNTNANAISSSSSASIETETKFVHIRGGSKSLSRSGTNSNSNNLNINGSNNNQNTISKSRRKSNRVPQTDNSDDIQTASSKSTCRKSYPRRARKANGAISKNTKNHDKNVTNNYDQSTPGLDKPKEVKPRVTKKRRLINRTGFVKTKKKKKYVNKVAIPTEYEINNKEITNQEITNKEITNEEINNKEITSEEITNEEISKNNDLISDPLQPDSLNGTNQLNGTIEDKTTADPDPKQLENNQSQSLSSPIINESTGPQENDPLPPIKPGRGRKRRLSTGERKNLNIPTKVSKTLPSITTSDVLRTCRLLALTKTETKVKNDIAKRNIVSKTRKKGSKPSSAIKSENLTKEVSPASRTSLRESKKSTDSASKKPTASTVVPKKGKDKEIFKPQVIEVTAPSSSLTSDGKKKKSNLPKTKNPFYLPQRKTLKAGLFSLSFKAEITESNMQAANFATESTQSTISSEDMEISPPSPSVSNDNLKSIPEDDELDPSYSTLLPPPLYAGQKVRRTRSNFKLPYDIWLQSTRGQLIGSAFNSTRAYKKIKSNVFVNVKPISVDEEQSCNCKKPSDASEKGCLSDCLNRLMYVECSPNLCPCGDQCANQRMQKHEWSPGLQRFETPNRGWGIRTTEPIKRGEFILEYIGEVVNVQEFRFRMAERYNNDPHHYCLNLDSGMVIDGYRMANEGRFVNHSCEPNCEMQKWSVNGYYRVGLFALRDIEPGEELTYDYNFDNFNLETQQVCRCGSSKCRGVIGGRTQRNRIKKN</sequence>
<dbReference type="GO" id="GO:0005654">
    <property type="term" value="C:nucleoplasm"/>
    <property type="evidence" value="ECO:0007669"/>
    <property type="project" value="TreeGrafter"/>
</dbReference>
<feature type="compositionally biased region" description="Basic residues" evidence="9">
    <location>
        <begin position="1240"/>
        <end position="1251"/>
    </location>
</feature>
<dbReference type="EnsemblMetazoa" id="tetur03g02610.1">
    <property type="protein sequence ID" value="tetur03g02610.1"/>
    <property type="gene ID" value="tetur03g02610"/>
</dbReference>
<reference evidence="13" key="2">
    <citation type="submission" date="2015-06" db="UniProtKB">
        <authorList>
            <consortium name="EnsemblMetazoa"/>
        </authorList>
    </citation>
    <scope>IDENTIFICATION</scope>
</reference>
<feature type="region of interest" description="Disordered" evidence="9">
    <location>
        <begin position="608"/>
        <end position="638"/>
    </location>
</feature>
<evidence type="ECO:0000259" key="12">
    <source>
        <dbReference type="PROSITE" id="PS51215"/>
    </source>
</evidence>
<dbReference type="CDD" id="cd19174">
    <property type="entry name" value="SET_ASH1L"/>
    <property type="match status" value="1"/>
</dbReference>
<name>T1JZ42_TETUR</name>
<feature type="domain" description="Post-SET" evidence="11">
    <location>
        <begin position="1892"/>
        <end position="1908"/>
    </location>
</feature>
<dbReference type="InterPro" id="IPR001214">
    <property type="entry name" value="SET_dom"/>
</dbReference>
<dbReference type="GO" id="GO:0006355">
    <property type="term" value="P:regulation of DNA-templated transcription"/>
    <property type="evidence" value="ECO:0007669"/>
    <property type="project" value="TreeGrafter"/>
</dbReference>
<evidence type="ECO:0000256" key="1">
    <source>
        <dbReference type="ARBA" id="ARBA00004123"/>
    </source>
</evidence>
<keyword evidence="6" id="KW-0949">S-adenosyl-L-methionine</keyword>
<feature type="region of interest" description="Disordered" evidence="9">
    <location>
        <begin position="753"/>
        <end position="877"/>
    </location>
</feature>
<feature type="compositionally biased region" description="Polar residues" evidence="9">
    <location>
        <begin position="534"/>
        <end position="557"/>
    </location>
</feature>
<feature type="compositionally biased region" description="Low complexity" evidence="9">
    <location>
        <begin position="684"/>
        <end position="696"/>
    </location>
</feature>
<feature type="compositionally biased region" description="Low complexity" evidence="9">
    <location>
        <begin position="184"/>
        <end position="205"/>
    </location>
</feature>
<feature type="region of interest" description="Disordered" evidence="9">
    <location>
        <begin position="660"/>
        <end position="700"/>
    </location>
</feature>
<reference evidence="14" key="1">
    <citation type="submission" date="2011-08" db="EMBL/GenBank/DDBJ databases">
        <authorList>
            <person name="Rombauts S."/>
        </authorList>
    </citation>
    <scope>NUCLEOTIDE SEQUENCE</scope>
    <source>
        <strain evidence="14">London</strain>
    </source>
</reference>
<organism evidence="13 14">
    <name type="scientific">Tetranychus urticae</name>
    <name type="common">Two-spotted spider mite</name>
    <dbReference type="NCBI Taxonomy" id="32264"/>
    <lineage>
        <taxon>Eukaryota</taxon>
        <taxon>Metazoa</taxon>
        <taxon>Ecdysozoa</taxon>
        <taxon>Arthropoda</taxon>
        <taxon>Chelicerata</taxon>
        <taxon>Arachnida</taxon>
        <taxon>Acari</taxon>
        <taxon>Acariformes</taxon>
        <taxon>Trombidiformes</taxon>
        <taxon>Prostigmata</taxon>
        <taxon>Eleutherengona</taxon>
        <taxon>Raphignathae</taxon>
        <taxon>Tetranychoidea</taxon>
        <taxon>Tetranychidae</taxon>
        <taxon>Tetranychus</taxon>
    </lineage>
</organism>
<dbReference type="InterPro" id="IPR046341">
    <property type="entry name" value="SET_dom_sf"/>
</dbReference>
<feature type="compositionally biased region" description="Polar residues" evidence="9">
    <location>
        <begin position="660"/>
        <end position="683"/>
    </location>
</feature>
<feature type="compositionally biased region" description="Low complexity" evidence="9">
    <location>
        <begin position="1134"/>
        <end position="1172"/>
    </location>
</feature>
<feature type="compositionally biased region" description="Low complexity" evidence="9">
    <location>
        <begin position="1186"/>
        <end position="1214"/>
    </location>
</feature>
<evidence type="ECO:0008006" key="15">
    <source>
        <dbReference type="Google" id="ProtNLM"/>
    </source>
</evidence>
<dbReference type="GO" id="GO:0005694">
    <property type="term" value="C:chromosome"/>
    <property type="evidence" value="ECO:0007669"/>
    <property type="project" value="UniProtKB-SubCell"/>
</dbReference>
<evidence type="ECO:0000256" key="6">
    <source>
        <dbReference type="ARBA" id="ARBA00022691"/>
    </source>
</evidence>
<dbReference type="STRING" id="32264.T1JZ42"/>
<feature type="compositionally biased region" description="Low complexity" evidence="9">
    <location>
        <begin position="608"/>
        <end position="634"/>
    </location>
</feature>
<dbReference type="SMART" id="SM00508">
    <property type="entry name" value="PostSET"/>
    <property type="match status" value="1"/>
</dbReference>
<feature type="domain" description="SET" evidence="10">
    <location>
        <begin position="1768"/>
        <end position="1884"/>
    </location>
</feature>